<dbReference type="AlphaFoldDB" id="A0A087V1X2"/>
<proteinExistence type="predicted"/>
<keyword evidence="2" id="KW-1185">Reference proteome</keyword>
<name>A0A087V1X2_STEMI</name>
<sequence>MTCIHSSTENFDISSSYKYFLFSIFSNICSDLKIRATKSRTRSLVTTTSPLRRQILLTFGIRKTFTIGAVTT</sequence>
<gene>
    <name evidence="1" type="ORF">X975_02571</name>
</gene>
<evidence type="ECO:0000313" key="1">
    <source>
        <dbReference type="EMBL" id="KFM83611.1"/>
    </source>
</evidence>
<protein>
    <submittedName>
        <fullName evidence="1">Uncharacterized protein</fullName>
    </submittedName>
</protein>
<evidence type="ECO:0000313" key="2">
    <source>
        <dbReference type="Proteomes" id="UP000054359"/>
    </source>
</evidence>
<dbReference type="EMBL" id="KL868943">
    <property type="protein sequence ID" value="KFM83611.1"/>
    <property type="molecule type" value="Genomic_DNA"/>
</dbReference>
<reference evidence="1 2" key="1">
    <citation type="submission" date="2013-11" db="EMBL/GenBank/DDBJ databases">
        <title>Genome sequencing of Stegodyphus mimosarum.</title>
        <authorList>
            <person name="Bechsgaard J."/>
        </authorList>
    </citation>
    <scope>NUCLEOTIDE SEQUENCE [LARGE SCALE GENOMIC DNA]</scope>
</reference>
<accession>A0A087V1X2</accession>
<dbReference type="Proteomes" id="UP000054359">
    <property type="component" value="Unassembled WGS sequence"/>
</dbReference>
<organism evidence="1 2">
    <name type="scientific">Stegodyphus mimosarum</name>
    <name type="common">African social velvet spider</name>
    <dbReference type="NCBI Taxonomy" id="407821"/>
    <lineage>
        <taxon>Eukaryota</taxon>
        <taxon>Metazoa</taxon>
        <taxon>Ecdysozoa</taxon>
        <taxon>Arthropoda</taxon>
        <taxon>Chelicerata</taxon>
        <taxon>Arachnida</taxon>
        <taxon>Araneae</taxon>
        <taxon>Araneomorphae</taxon>
        <taxon>Entelegynae</taxon>
        <taxon>Eresoidea</taxon>
        <taxon>Eresidae</taxon>
        <taxon>Stegodyphus</taxon>
    </lineage>
</organism>
<feature type="non-terminal residue" evidence="1">
    <location>
        <position position="72"/>
    </location>
</feature>